<protein>
    <submittedName>
        <fullName evidence="2">DUF3313 family protein</fullName>
    </submittedName>
</protein>
<evidence type="ECO:0000313" key="3">
    <source>
        <dbReference type="Proteomes" id="UP000663570"/>
    </source>
</evidence>
<evidence type="ECO:0000313" key="2">
    <source>
        <dbReference type="EMBL" id="QSI77779.1"/>
    </source>
</evidence>
<dbReference type="Proteomes" id="UP000663570">
    <property type="component" value="Chromosome"/>
</dbReference>
<sequence>MKRQTLKAILSVVCMAVMAHECMAIASTAAPAQRLSHYSQVQLDTVDITAAGNGRWDGVTDTQRQQALALARESFARAAAGAGAQITATEGETLRLSLTLEDMKPANTTRSVINHVLPIGLVANVGKSVSGAGASRTMGSVTIAGELRDARSGTLVASFRAETSPDPMNLNAVISQDAAMKAAIERSAEAFATALSKARKGEDPCAGSSTCRLTLQPVAAG</sequence>
<feature type="signal peptide" evidence="1">
    <location>
        <begin position="1"/>
        <end position="19"/>
    </location>
</feature>
<reference evidence="2 3" key="1">
    <citation type="submission" date="2021-02" db="EMBL/GenBank/DDBJ databases">
        <title>Niveibacterium changnyeongensis HC41.</title>
        <authorList>
            <person name="Kang M."/>
        </authorList>
    </citation>
    <scope>NUCLEOTIDE SEQUENCE [LARGE SCALE GENOMIC DNA]</scope>
    <source>
        <strain evidence="2 3">HC41</strain>
    </source>
</reference>
<keyword evidence="3" id="KW-1185">Reference proteome</keyword>
<evidence type="ECO:0000256" key="1">
    <source>
        <dbReference type="SAM" id="SignalP"/>
    </source>
</evidence>
<gene>
    <name evidence="2" type="ORF">JY500_03745</name>
</gene>
<dbReference type="RefSeq" id="WP_206255101.1">
    <property type="nucleotide sequence ID" value="NZ_CP071060.1"/>
</dbReference>
<feature type="chain" id="PRO_5046405276" evidence="1">
    <location>
        <begin position="20"/>
        <end position="221"/>
    </location>
</feature>
<organism evidence="2 3">
    <name type="scientific">Niveibacterium microcysteis</name>
    <dbReference type="NCBI Taxonomy" id="2811415"/>
    <lineage>
        <taxon>Bacteria</taxon>
        <taxon>Pseudomonadati</taxon>
        <taxon>Pseudomonadota</taxon>
        <taxon>Betaproteobacteria</taxon>
        <taxon>Rhodocyclales</taxon>
        <taxon>Rhodocyclaceae</taxon>
        <taxon>Niveibacterium</taxon>
    </lineage>
</organism>
<dbReference type="EMBL" id="CP071060">
    <property type="protein sequence ID" value="QSI77779.1"/>
    <property type="molecule type" value="Genomic_DNA"/>
</dbReference>
<dbReference type="InterPro" id="IPR021747">
    <property type="entry name" value="DUF3313"/>
</dbReference>
<dbReference type="Pfam" id="PF11769">
    <property type="entry name" value="DUF3313"/>
    <property type="match status" value="1"/>
</dbReference>
<proteinExistence type="predicted"/>
<accession>A0ABX7MAU5</accession>
<keyword evidence="1" id="KW-0732">Signal</keyword>
<name>A0ABX7MAU5_9RHOO</name>